<evidence type="ECO:0000256" key="7">
    <source>
        <dbReference type="SAM" id="MobiDB-lite"/>
    </source>
</evidence>
<keyword evidence="4 8" id="KW-0812">Transmembrane</keyword>
<feature type="transmembrane region" description="Helical" evidence="8">
    <location>
        <begin position="403"/>
        <end position="430"/>
    </location>
</feature>
<accession>A0AAW1PZV6</accession>
<dbReference type="EMBL" id="JALJOU010000123">
    <property type="protein sequence ID" value="KAK9819266.1"/>
    <property type="molecule type" value="Genomic_DNA"/>
</dbReference>
<comment type="similarity">
    <text evidence="2">Belongs to the major facilitator superfamily. Sugar transporter (TC 2.A.1.1) family.</text>
</comment>
<dbReference type="Pfam" id="PF00083">
    <property type="entry name" value="Sugar_tr"/>
    <property type="match status" value="2"/>
</dbReference>
<feature type="transmembrane region" description="Helical" evidence="8">
    <location>
        <begin position="818"/>
        <end position="839"/>
    </location>
</feature>
<dbReference type="Pfam" id="PF07690">
    <property type="entry name" value="MFS_1"/>
    <property type="match status" value="1"/>
</dbReference>
<feature type="transmembrane region" description="Helical" evidence="8">
    <location>
        <begin position="231"/>
        <end position="252"/>
    </location>
</feature>
<evidence type="ECO:0000256" key="5">
    <source>
        <dbReference type="ARBA" id="ARBA00022989"/>
    </source>
</evidence>
<feature type="transmembrane region" description="Helical" evidence="8">
    <location>
        <begin position="361"/>
        <end position="383"/>
    </location>
</feature>
<dbReference type="Gene3D" id="1.20.1250.20">
    <property type="entry name" value="MFS general substrate transporter like domains"/>
    <property type="match status" value="2"/>
</dbReference>
<feature type="transmembrane region" description="Helical" evidence="8">
    <location>
        <begin position="859"/>
        <end position="877"/>
    </location>
</feature>
<feature type="transmembrane region" description="Helical" evidence="8">
    <location>
        <begin position="106"/>
        <end position="124"/>
    </location>
</feature>
<evidence type="ECO:0000256" key="6">
    <source>
        <dbReference type="ARBA" id="ARBA00023136"/>
    </source>
</evidence>
<feature type="compositionally biased region" description="Low complexity" evidence="7">
    <location>
        <begin position="312"/>
        <end position="327"/>
    </location>
</feature>
<feature type="transmembrane region" description="Helical" evidence="8">
    <location>
        <begin position="568"/>
        <end position="594"/>
    </location>
</feature>
<feature type="domain" description="Major facilitator superfamily (MFS) profile" evidence="9">
    <location>
        <begin position="106"/>
        <end position="550"/>
    </location>
</feature>
<proteinExistence type="inferred from homology"/>
<feature type="transmembrane region" description="Helical" evidence="8">
    <location>
        <begin position="497"/>
        <end position="518"/>
    </location>
</feature>
<evidence type="ECO:0000256" key="8">
    <source>
        <dbReference type="SAM" id="Phobius"/>
    </source>
</evidence>
<feature type="transmembrane region" description="Helical" evidence="8">
    <location>
        <begin position="971"/>
        <end position="994"/>
    </location>
</feature>
<evidence type="ECO:0000256" key="2">
    <source>
        <dbReference type="ARBA" id="ARBA00010992"/>
    </source>
</evidence>
<dbReference type="Proteomes" id="UP001445335">
    <property type="component" value="Unassembled WGS sequence"/>
</dbReference>
<evidence type="ECO:0000256" key="3">
    <source>
        <dbReference type="ARBA" id="ARBA00022448"/>
    </source>
</evidence>
<evidence type="ECO:0000259" key="9">
    <source>
        <dbReference type="PROSITE" id="PS50850"/>
    </source>
</evidence>
<dbReference type="NCBIfam" id="TIGR00879">
    <property type="entry name" value="SP"/>
    <property type="match status" value="1"/>
</dbReference>
<name>A0AAW1PZV6_9CHLO</name>
<feature type="transmembrane region" description="Helical" evidence="8">
    <location>
        <begin position="1039"/>
        <end position="1057"/>
    </location>
</feature>
<dbReference type="PANTHER" id="PTHR48020">
    <property type="entry name" value="PROTON MYO-INOSITOL COTRANSPORTER"/>
    <property type="match status" value="1"/>
</dbReference>
<dbReference type="InterPro" id="IPR003663">
    <property type="entry name" value="Sugar/inositol_transpt"/>
</dbReference>
<feature type="transmembrane region" description="Helical" evidence="8">
    <location>
        <begin position="130"/>
        <end position="152"/>
    </location>
</feature>
<feature type="transmembrane region" description="Helical" evidence="8">
    <location>
        <begin position="1006"/>
        <end position="1027"/>
    </location>
</feature>
<feature type="transmembrane region" description="Helical" evidence="8">
    <location>
        <begin position="524"/>
        <end position="547"/>
    </location>
</feature>
<dbReference type="PROSITE" id="PS50850">
    <property type="entry name" value="MFS"/>
    <property type="match status" value="2"/>
</dbReference>
<protein>
    <recommendedName>
        <fullName evidence="9">Major facilitator superfamily (MFS) profile domain-containing protein</fullName>
    </recommendedName>
</protein>
<evidence type="ECO:0000256" key="1">
    <source>
        <dbReference type="ARBA" id="ARBA00004141"/>
    </source>
</evidence>
<feature type="transmembrane region" description="Helical" evidence="8">
    <location>
        <begin position="172"/>
        <end position="192"/>
    </location>
</feature>
<feature type="compositionally biased region" description="Basic and acidic residues" evidence="7">
    <location>
        <begin position="287"/>
        <end position="298"/>
    </location>
</feature>
<reference evidence="10 11" key="1">
    <citation type="journal article" date="2024" name="Nat. Commun.">
        <title>Phylogenomics reveals the evolutionary origins of lichenization in chlorophyte algae.</title>
        <authorList>
            <person name="Puginier C."/>
            <person name="Libourel C."/>
            <person name="Otte J."/>
            <person name="Skaloud P."/>
            <person name="Haon M."/>
            <person name="Grisel S."/>
            <person name="Petersen M."/>
            <person name="Berrin J.G."/>
            <person name="Delaux P.M."/>
            <person name="Dal Grande F."/>
            <person name="Keller J."/>
        </authorList>
    </citation>
    <scope>NUCLEOTIDE SEQUENCE [LARGE SCALE GENOMIC DNA]</scope>
    <source>
        <strain evidence="10 11">SAG 245.80</strain>
    </source>
</reference>
<feature type="transmembrane region" description="Helical" evidence="8">
    <location>
        <begin position="704"/>
        <end position="729"/>
    </location>
</feature>
<feature type="transmembrane region" description="Helical" evidence="8">
    <location>
        <begin position="735"/>
        <end position="754"/>
    </location>
</feature>
<feature type="transmembrane region" description="Helical" evidence="8">
    <location>
        <begin position="461"/>
        <end position="485"/>
    </location>
</feature>
<dbReference type="InterPro" id="IPR020846">
    <property type="entry name" value="MFS_dom"/>
</dbReference>
<dbReference type="PRINTS" id="PR00171">
    <property type="entry name" value="SUGRTRNSPORT"/>
</dbReference>
<gene>
    <name evidence="10" type="ORF">WJX81_001189</name>
</gene>
<dbReference type="PROSITE" id="PS00216">
    <property type="entry name" value="SUGAR_TRANSPORT_1"/>
    <property type="match status" value="3"/>
</dbReference>
<dbReference type="InterPro" id="IPR005828">
    <property type="entry name" value="MFS_sugar_transport-like"/>
</dbReference>
<feature type="region of interest" description="Disordered" evidence="7">
    <location>
        <begin position="287"/>
        <end position="327"/>
    </location>
</feature>
<keyword evidence="6 8" id="KW-0472">Membrane</keyword>
<keyword evidence="3" id="KW-0813">Transport</keyword>
<feature type="transmembrane region" description="Helical" evidence="8">
    <location>
        <begin position="198"/>
        <end position="219"/>
    </location>
</feature>
<dbReference type="SUPFAM" id="SSF103473">
    <property type="entry name" value="MFS general substrate transporter"/>
    <property type="match status" value="2"/>
</dbReference>
<comment type="caution">
    <text evidence="10">The sequence shown here is derived from an EMBL/GenBank/DDBJ whole genome shotgun (WGS) entry which is preliminary data.</text>
</comment>
<dbReference type="InterPro" id="IPR050814">
    <property type="entry name" value="Myo-inositol_Transporter"/>
</dbReference>
<feature type="transmembrane region" description="Helical" evidence="8">
    <location>
        <begin position="671"/>
        <end position="692"/>
    </location>
</feature>
<feature type="transmembrane region" description="Helical" evidence="8">
    <location>
        <begin position="437"/>
        <end position="455"/>
    </location>
</feature>
<evidence type="ECO:0000313" key="10">
    <source>
        <dbReference type="EMBL" id="KAK9819266.1"/>
    </source>
</evidence>
<feature type="transmembrane region" description="Helical" evidence="8">
    <location>
        <begin position="258"/>
        <end position="278"/>
    </location>
</feature>
<dbReference type="PANTHER" id="PTHR48020:SF12">
    <property type="entry name" value="PROTON MYO-INOSITOL COTRANSPORTER"/>
    <property type="match status" value="1"/>
</dbReference>
<feature type="transmembrane region" description="Helical" evidence="8">
    <location>
        <begin position="884"/>
        <end position="904"/>
    </location>
</feature>
<dbReference type="Gene3D" id="1.20.1720.10">
    <property type="entry name" value="Multidrug resistance protein D"/>
    <property type="match status" value="1"/>
</dbReference>
<feature type="transmembrane region" description="Helical" evidence="8">
    <location>
        <begin position="614"/>
        <end position="634"/>
    </location>
</feature>
<evidence type="ECO:0000313" key="11">
    <source>
        <dbReference type="Proteomes" id="UP001445335"/>
    </source>
</evidence>
<dbReference type="CDD" id="cd17325">
    <property type="entry name" value="MFS_MdtG_SLC18_like"/>
    <property type="match status" value="1"/>
</dbReference>
<evidence type="ECO:0000256" key="4">
    <source>
        <dbReference type="ARBA" id="ARBA00022692"/>
    </source>
</evidence>
<dbReference type="GO" id="GO:0022857">
    <property type="term" value="F:transmembrane transporter activity"/>
    <property type="evidence" value="ECO:0007669"/>
    <property type="project" value="InterPro"/>
</dbReference>
<sequence length="1091" mass="112457">MRCTGPRLQRSSQTCVLHTPRPVLALTGGLLLGRHSCLLPEARRPRHRQLATGRNQCKAYDSAAHASDFGRSLPRPTALDTHQRSAKDVVGRALVQVARYLKENEYLLVVAASTMIMSLSHTALRPVLPVFAKGFGVGAAAVGSTISVYAVARLMMNLPAGVLADRYGRKPLLVWGPAVTALGMVGCGMSATFGQLLLWRWVTGVGSALQMAGAQLFLTDISVSGNRARTLGTNQAASLVGGLVGPAVGGLLADVSGLRAPFTMTGIAAAAAAVYGLLRLPETRRLSEEREERARVAEEAGPASAADECEAEQPAASQPSASRAAGPAPGARVLAAAVENGSAAAAPSGGKAKKRRWRRPGWLQLLTSRDFGAISLVNGIMFMTANGSRSVLVPLHGVQAFGLTTTVMGLLFAGMAVVSLVGVMPAAWVADHLGRKWTIVPSCLGLAAALLLMAATRRTEFFFAAMVMYAAANACIGATPAAYAADVMPSAVSGFGLGIYRCAGDIGLMVGPALLGWIADLTSVQTALAANAAVLVAATAYFGLAARETRHLRTRIEDTSTWLTPSRYLLLFVFVTSAGGFLFGYDTGVIAGALPYLRDTLLLGYEGDVARLNAVQEIIVSSAVAGAAAGAAVGGAASDRLGRKPVLLAADVLFALGAALMAAAPGLPMLIAGRVASGLGIGLASMVVPVYIAEASPRRSRAALVTANTLMITGGQFVAYVADFGFTYVPGTWRWMLGAAALPAVAQAAGLLWLPESPRWLAGQGDQQGAQRAMRALAEPREAARELAEMAEQARCCRGADAPTLRQLLRAPALRRQLGLGVGLQVLQQFAAINTVMYYTPTILELAGVHGRRKQLLVALAPAAVNALGTVAGMLAIERCGRRRLLLGSLAGVVVALAALGSAFRAAEASTLPVTLPGSCPAAGVSSCSACLAAGCGFCAQGGGGACTVKGGPCMEGAYSDMGCPSAYTPLIIACVLAYLAAFSPGLGPVPWAFNSEIYPLQVRALANGVAVTANWAANALVANTFLSLAHALGGSGVFWLYAAVATCGAVWVLFALPETAGLGLDEVQALFVDRGAALSAARQQSVERPV</sequence>
<feature type="domain" description="Major facilitator superfamily (MFS) profile" evidence="9">
    <location>
        <begin position="572"/>
        <end position="1061"/>
    </location>
</feature>
<organism evidence="10 11">
    <name type="scientific">Elliptochloris bilobata</name>
    <dbReference type="NCBI Taxonomy" id="381761"/>
    <lineage>
        <taxon>Eukaryota</taxon>
        <taxon>Viridiplantae</taxon>
        <taxon>Chlorophyta</taxon>
        <taxon>core chlorophytes</taxon>
        <taxon>Trebouxiophyceae</taxon>
        <taxon>Trebouxiophyceae incertae sedis</taxon>
        <taxon>Elliptochloris clade</taxon>
        <taxon>Elliptochloris</taxon>
    </lineage>
</organism>
<dbReference type="GO" id="GO:0016020">
    <property type="term" value="C:membrane"/>
    <property type="evidence" value="ECO:0007669"/>
    <property type="project" value="UniProtKB-SubCell"/>
</dbReference>
<dbReference type="InterPro" id="IPR011701">
    <property type="entry name" value="MFS"/>
</dbReference>
<comment type="subcellular location">
    <subcellularLocation>
        <location evidence="1">Membrane</location>
        <topology evidence="1">Multi-pass membrane protein</topology>
    </subcellularLocation>
</comment>
<dbReference type="AlphaFoldDB" id="A0AAW1PZV6"/>
<keyword evidence="11" id="KW-1185">Reference proteome</keyword>
<keyword evidence="5 8" id="KW-1133">Transmembrane helix</keyword>
<feature type="transmembrane region" description="Helical" evidence="8">
    <location>
        <begin position="646"/>
        <end position="665"/>
    </location>
</feature>
<dbReference type="InterPro" id="IPR036259">
    <property type="entry name" value="MFS_trans_sf"/>
</dbReference>
<dbReference type="InterPro" id="IPR005829">
    <property type="entry name" value="Sugar_transporter_CS"/>
</dbReference>